<gene>
    <name evidence="1" type="ORF">BD410DRAFT_831624</name>
</gene>
<name>A0A4Y7PQ38_9AGAM</name>
<accession>A0A4Y7PQ38</accession>
<dbReference type="EMBL" id="ML170225">
    <property type="protein sequence ID" value="TDL17238.1"/>
    <property type="molecule type" value="Genomic_DNA"/>
</dbReference>
<dbReference type="VEuPathDB" id="FungiDB:BD410DRAFT_831624"/>
<reference evidence="1 2" key="1">
    <citation type="submission" date="2018-06" db="EMBL/GenBank/DDBJ databases">
        <title>A transcriptomic atlas of mushroom development highlights an independent origin of complex multicellularity.</title>
        <authorList>
            <consortium name="DOE Joint Genome Institute"/>
            <person name="Krizsan K."/>
            <person name="Almasi E."/>
            <person name="Merenyi Z."/>
            <person name="Sahu N."/>
            <person name="Viragh M."/>
            <person name="Koszo T."/>
            <person name="Mondo S."/>
            <person name="Kiss B."/>
            <person name="Balint B."/>
            <person name="Kues U."/>
            <person name="Barry K."/>
            <person name="Hegedus J.C."/>
            <person name="Henrissat B."/>
            <person name="Johnson J."/>
            <person name="Lipzen A."/>
            <person name="Ohm R."/>
            <person name="Nagy I."/>
            <person name="Pangilinan J."/>
            <person name="Yan J."/>
            <person name="Xiong Y."/>
            <person name="Grigoriev I.V."/>
            <person name="Hibbett D.S."/>
            <person name="Nagy L.G."/>
        </authorList>
    </citation>
    <scope>NUCLEOTIDE SEQUENCE [LARGE SCALE GENOMIC DNA]</scope>
    <source>
        <strain evidence="1 2">SZMC22713</strain>
    </source>
</reference>
<keyword evidence="2" id="KW-1185">Reference proteome</keyword>
<dbReference type="AlphaFoldDB" id="A0A4Y7PQ38"/>
<dbReference type="Proteomes" id="UP000294933">
    <property type="component" value="Unassembled WGS sequence"/>
</dbReference>
<evidence type="ECO:0000313" key="2">
    <source>
        <dbReference type="Proteomes" id="UP000294933"/>
    </source>
</evidence>
<protein>
    <submittedName>
        <fullName evidence="1">Uncharacterized protein</fullName>
    </submittedName>
</protein>
<proteinExistence type="predicted"/>
<evidence type="ECO:0000313" key="1">
    <source>
        <dbReference type="EMBL" id="TDL17238.1"/>
    </source>
</evidence>
<sequence length="221" mass="24867">MSSKPVFGPVPPPQPREDSFCNLMYPNLRGLSKESMNALLHSLATKVDPASSAEAGGYRIIDMNWTPPGSDMMESHHAVWFGPRETPLLTIATAPWYHLCDNDTTRPAPVLWADVIFPASSAVKSMFHERGTVKPEQIQRFEEDFKYAYATMVSKFPGERRGCLDRFLELLRVLRERDSFIQNNPMDVMKSMIFSGAGPGMVLLDGKLETFQKLMESPYCG</sequence>
<organism evidence="1 2">
    <name type="scientific">Rickenella mellea</name>
    <dbReference type="NCBI Taxonomy" id="50990"/>
    <lineage>
        <taxon>Eukaryota</taxon>
        <taxon>Fungi</taxon>
        <taxon>Dikarya</taxon>
        <taxon>Basidiomycota</taxon>
        <taxon>Agaricomycotina</taxon>
        <taxon>Agaricomycetes</taxon>
        <taxon>Hymenochaetales</taxon>
        <taxon>Rickenellaceae</taxon>
        <taxon>Rickenella</taxon>
    </lineage>
</organism>